<dbReference type="NCBIfam" id="TIGR03748">
    <property type="entry name" value="conj_PilL"/>
    <property type="match status" value="1"/>
</dbReference>
<reference evidence="1 2" key="1">
    <citation type="submission" date="2019-05" db="EMBL/GenBank/DDBJ databases">
        <title>Pseudomonas edaphica sp. nov., isolated from rhizospheric soil of Cistus ladanifer L. in Spain.</title>
        <authorList>
            <person name="Peix A."/>
        </authorList>
    </citation>
    <scope>NUCLEOTIDE SEQUENCE [LARGE SCALE GENOMIC DNA]</scope>
    <source>
        <strain evidence="1 2">RD25</strain>
    </source>
</reference>
<comment type="caution">
    <text evidence="1">The sequence shown here is derived from an EMBL/GenBank/DDBJ whole genome shotgun (WGS) entry which is preliminary data.</text>
</comment>
<dbReference type="EMBL" id="VBVZ01000172">
    <property type="protein sequence ID" value="TLG91339.1"/>
    <property type="molecule type" value="Genomic_DNA"/>
</dbReference>
<proteinExistence type="predicted"/>
<sequence length="169" mass="18420">MLGLVFSDWVHTMTRSLAMAISILLISGCMPPVAERLEAPGSVVERAPAATPVIRSGRYTLIEIRPEPTQQALLEQVIDITLPSGWNLTVGDALRYVLRVSGFRLGDQCPQSAVLYELPLPAAHHRLGPIRLQDGLKTLIGPAWTVQADHGKRRICFAPVADIPLGRLS</sequence>
<organism evidence="1 2">
    <name type="scientific">Pseudomonas edaphica</name>
    <dbReference type="NCBI Taxonomy" id="2006980"/>
    <lineage>
        <taxon>Bacteria</taxon>
        <taxon>Pseudomonadati</taxon>
        <taxon>Pseudomonadota</taxon>
        <taxon>Gammaproteobacteria</taxon>
        <taxon>Pseudomonadales</taxon>
        <taxon>Pseudomonadaceae</taxon>
        <taxon>Pseudomonas</taxon>
    </lineage>
</organism>
<evidence type="ECO:0000313" key="1">
    <source>
        <dbReference type="EMBL" id="TLG91339.1"/>
    </source>
</evidence>
<dbReference type="RefSeq" id="WP_138451400.1">
    <property type="nucleotide sequence ID" value="NZ_VBVZ01000172.1"/>
</dbReference>
<keyword evidence="2" id="KW-1185">Reference proteome</keyword>
<protein>
    <submittedName>
        <fullName evidence="1">Uncharacterized protein</fullName>
    </submittedName>
</protein>
<evidence type="ECO:0000313" key="2">
    <source>
        <dbReference type="Proteomes" id="UP000304941"/>
    </source>
</evidence>
<accession>A0ABY2UA44</accession>
<name>A0ABY2UA44_9PSED</name>
<dbReference type="Proteomes" id="UP000304941">
    <property type="component" value="Unassembled WGS sequence"/>
</dbReference>
<dbReference type="InterPro" id="IPR022260">
    <property type="entry name" value="Integr_conj_element_PilL"/>
</dbReference>
<gene>
    <name evidence="1" type="ORF">FEM54_13640</name>
</gene>